<protein>
    <submittedName>
        <fullName evidence="1">Uncharacterized protein</fullName>
    </submittedName>
</protein>
<proteinExistence type="predicted"/>
<keyword evidence="2" id="KW-1185">Reference proteome</keyword>
<organism evidence="1 2">
    <name type="scientific">Pistacia integerrima</name>
    <dbReference type="NCBI Taxonomy" id="434235"/>
    <lineage>
        <taxon>Eukaryota</taxon>
        <taxon>Viridiplantae</taxon>
        <taxon>Streptophyta</taxon>
        <taxon>Embryophyta</taxon>
        <taxon>Tracheophyta</taxon>
        <taxon>Spermatophyta</taxon>
        <taxon>Magnoliopsida</taxon>
        <taxon>eudicotyledons</taxon>
        <taxon>Gunneridae</taxon>
        <taxon>Pentapetalae</taxon>
        <taxon>rosids</taxon>
        <taxon>malvids</taxon>
        <taxon>Sapindales</taxon>
        <taxon>Anacardiaceae</taxon>
        <taxon>Pistacia</taxon>
    </lineage>
</organism>
<name>A0ACC0WYP1_9ROSI</name>
<evidence type="ECO:0000313" key="2">
    <source>
        <dbReference type="Proteomes" id="UP001163603"/>
    </source>
</evidence>
<comment type="caution">
    <text evidence="1">The sequence shown here is derived from an EMBL/GenBank/DDBJ whole genome shotgun (WGS) entry which is preliminary data.</text>
</comment>
<dbReference type="Proteomes" id="UP001163603">
    <property type="component" value="Chromosome 15"/>
</dbReference>
<accession>A0ACC0WYP1</accession>
<gene>
    <name evidence="1" type="ORF">Pint_29057</name>
</gene>
<evidence type="ECO:0000313" key="1">
    <source>
        <dbReference type="EMBL" id="KAJ0007148.1"/>
    </source>
</evidence>
<dbReference type="EMBL" id="CM047750">
    <property type="protein sequence ID" value="KAJ0007148.1"/>
    <property type="molecule type" value="Genomic_DNA"/>
</dbReference>
<reference evidence="2" key="1">
    <citation type="journal article" date="2023" name="G3 (Bethesda)">
        <title>Genome assembly and association tests identify interacting loci associated with vigor, precocity, and sex in interspecific pistachio rootstocks.</title>
        <authorList>
            <person name="Palmer W."/>
            <person name="Jacygrad E."/>
            <person name="Sagayaradj S."/>
            <person name="Cavanaugh K."/>
            <person name="Han R."/>
            <person name="Bertier L."/>
            <person name="Beede B."/>
            <person name="Kafkas S."/>
            <person name="Golino D."/>
            <person name="Preece J."/>
            <person name="Michelmore R."/>
        </authorList>
    </citation>
    <scope>NUCLEOTIDE SEQUENCE [LARGE SCALE GENOMIC DNA]</scope>
</reference>
<sequence length="77" mass="9368">MDVWEKYSLKEDHHLLHKGGRNRRENNNNPSFSSTLLDAIYRSIDESNGKGDEDDREVIFYRESMRKKKQWAWRARR</sequence>